<sequence length="57" mass="6623">MSILILQNFESSFPCLSLFGIGLEIVYRLSDQAMALQMIGFSYYLYRLYENMSLSIQ</sequence>
<name>A0A2P2NIC3_RHIMU</name>
<evidence type="ECO:0000313" key="1">
    <source>
        <dbReference type="EMBL" id="MBX42226.1"/>
    </source>
</evidence>
<protein>
    <submittedName>
        <fullName evidence="1">Uncharacterized protein</fullName>
    </submittedName>
</protein>
<accession>A0A2P2NIC3</accession>
<dbReference type="EMBL" id="GGEC01061742">
    <property type="protein sequence ID" value="MBX42226.1"/>
    <property type="molecule type" value="Transcribed_RNA"/>
</dbReference>
<reference evidence="1" key="1">
    <citation type="submission" date="2018-02" db="EMBL/GenBank/DDBJ databases">
        <title>Rhizophora mucronata_Transcriptome.</title>
        <authorList>
            <person name="Meera S.P."/>
            <person name="Sreeshan A."/>
            <person name="Augustine A."/>
        </authorList>
    </citation>
    <scope>NUCLEOTIDE SEQUENCE</scope>
    <source>
        <tissue evidence="1">Leaf</tissue>
    </source>
</reference>
<organism evidence="1">
    <name type="scientific">Rhizophora mucronata</name>
    <name type="common">Asiatic mangrove</name>
    <dbReference type="NCBI Taxonomy" id="61149"/>
    <lineage>
        <taxon>Eukaryota</taxon>
        <taxon>Viridiplantae</taxon>
        <taxon>Streptophyta</taxon>
        <taxon>Embryophyta</taxon>
        <taxon>Tracheophyta</taxon>
        <taxon>Spermatophyta</taxon>
        <taxon>Magnoliopsida</taxon>
        <taxon>eudicotyledons</taxon>
        <taxon>Gunneridae</taxon>
        <taxon>Pentapetalae</taxon>
        <taxon>rosids</taxon>
        <taxon>fabids</taxon>
        <taxon>Malpighiales</taxon>
        <taxon>Rhizophoraceae</taxon>
        <taxon>Rhizophora</taxon>
    </lineage>
</organism>
<proteinExistence type="predicted"/>
<dbReference type="AlphaFoldDB" id="A0A2P2NIC3"/>